<protein>
    <submittedName>
        <fullName evidence="1">Uncharacterized protein</fullName>
    </submittedName>
</protein>
<keyword evidence="2" id="KW-1185">Reference proteome</keyword>
<sequence length="54" mass="6090">MNRRVIKKDTRKRTGFMVTNRKGVVILHSPRGSNIVIKPDELAGVLDLLTGEMK</sequence>
<dbReference type="EMBL" id="MK796244">
    <property type="protein sequence ID" value="QCQ57762.1"/>
    <property type="molecule type" value="Genomic_DNA"/>
</dbReference>
<gene>
    <name evidence="1" type="ORF">ACHELOUS_187</name>
</gene>
<proteinExistence type="predicted"/>
<organism evidence="1 2">
    <name type="scientific">Vibrio phage Achelous</name>
    <dbReference type="NCBI Taxonomy" id="2576872"/>
    <lineage>
        <taxon>Viruses</taxon>
        <taxon>Duplodnaviria</taxon>
        <taxon>Heunggongvirae</taxon>
        <taxon>Uroviricota</taxon>
        <taxon>Caudoviricetes</taxon>
        <taxon>Demerecviridae</taxon>
        <taxon>Ermolyevavirinae</taxon>
        <taxon>Thalassavirus</taxon>
        <taxon>Thalassavirus achelous</taxon>
    </lineage>
</organism>
<evidence type="ECO:0000313" key="2">
    <source>
        <dbReference type="Proteomes" id="UP000302168"/>
    </source>
</evidence>
<accession>A0A4P8MV24</accession>
<name>A0A4P8MV24_9CAUD</name>
<reference evidence="1 2" key="1">
    <citation type="submission" date="2019-04" db="EMBL/GenBank/DDBJ databases">
        <authorList>
            <person name="Gallagher L."/>
            <person name="Broussard G."/>
        </authorList>
    </citation>
    <scope>NUCLEOTIDE SEQUENCE [LARGE SCALE GENOMIC DNA]</scope>
</reference>
<dbReference type="Proteomes" id="UP000302168">
    <property type="component" value="Segment"/>
</dbReference>
<evidence type="ECO:0000313" key="1">
    <source>
        <dbReference type="EMBL" id="QCQ57762.1"/>
    </source>
</evidence>